<evidence type="ECO:0000313" key="2">
    <source>
        <dbReference type="Proteomes" id="UP000315947"/>
    </source>
</evidence>
<dbReference type="RefSeq" id="WP_144046776.1">
    <property type="nucleotide sequence ID" value="NZ_CP041614.1"/>
</dbReference>
<reference evidence="1 2" key="1">
    <citation type="submission" date="2019-07" db="EMBL/GenBank/DDBJ databases">
        <title>Shewanella sp. YLB-06 whole genomic sequence.</title>
        <authorList>
            <person name="Yu L."/>
        </authorList>
    </citation>
    <scope>NUCLEOTIDE SEQUENCE [LARGE SCALE GENOMIC DNA]</scope>
    <source>
        <strain evidence="1 2">YLB-06</strain>
    </source>
</reference>
<dbReference type="SUPFAM" id="SSF69635">
    <property type="entry name" value="Type III secretory system chaperone-like"/>
    <property type="match status" value="1"/>
</dbReference>
<protein>
    <submittedName>
        <fullName evidence="1">Uncharacterized protein</fullName>
    </submittedName>
</protein>
<evidence type="ECO:0000313" key="1">
    <source>
        <dbReference type="EMBL" id="QDO84417.1"/>
    </source>
</evidence>
<name>A0ABX5WZ82_9GAMM</name>
<sequence>MDIYKKILAELAVEQLNFDESNVCSFEIQQEKNPESAYFVVNIVRNTALMELAISVTTAAEIPAQISKELFTLLGVHAIGPLRGECGIGVYPGTEQLSVFTKISLADYRPGQIKENLAELLEKAQEWEDILLVDTHPDQEQDKAADASSCSWRNIRV</sequence>
<dbReference type="Proteomes" id="UP000315947">
    <property type="component" value="Chromosome"/>
</dbReference>
<dbReference type="EMBL" id="CP041614">
    <property type="protein sequence ID" value="QDO84417.1"/>
    <property type="molecule type" value="Genomic_DNA"/>
</dbReference>
<gene>
    <name evidence="1" type="ORF">FM037_15895</name>
</gene>
<dbReference type="Gene3D" id="3.30.1460.10">
    <property type="match status" value="1"/>
</dbReference>
<keyword evidence="2" id="KW-1185">Reference proteome</keyword>
<organism evidence="1 2">
    <name type="scientific">Shewanella psychropiezotolerans</name>
    <dbReference type="NCBI Taxonomy" id="2593655"/>
    <lineage>
        <taxon>Bacteria</taxon>
        <taxon>Pseudomonadati</taxon>
        <taxon>Pseudomonadota</taxon>
        <taxon>Gammaproteobacteria</taxon>
        <taxon>Alteromonadales</taxon>
        <taxon>Shewanellaceae</taxon>
        <taxon>Shewanella</taxon>
    </lineage>
</organism>
<accession>A0ABX5WZ82</accession>
<proteinExistence type="predicted"/>